<keyword evidence="3" id="KW-0804">Transcription</keyword>
<evidence type="ECO:0000256" key="3">
    <source>
        <dbReference type="ARBA" id="ARBA00023163"/>
    </source>
</evidence>
<evidence type="ECO:0000313" key="6">
    <source>
        <dbReference type="Proteomes" id="UP001329505"/>
    </source>
</evidence>
<comment type="caution">
    <text evidence="5">The sequence shown here is derived from an EMBL/GenBank/DDBJ whole genome shotgun (WGS) entry which is preliminary data.</text>
</comment>
<dbReference type="RefSeq" id="WP_262265430.1">
    <property type="nucleotide sequence ID" value="NZ_JAZDQQ010000024.1"/>
</dbReference>
<dbReference type="InterPro" id="IPR028082">
    <property type="entry name" value="Peripla_BP_I"/>
</dbReference>
<reference evidence="5 6" key="1">
    <citation type="submission" date="2024-01" db="EMBL/GenBank/DDBJ databases">
        <title>Unpublished Manusciprt.</title>
        <authorList>
            <person name="Duman M."/>
            <person name="Valdes E.G."/>
            <person name="Ajmi N."/>
            <person name="Altun S."/>
            <person name="Saticioglu I.B."/>
        </authorList>
    </citation>
    <scope>NUCLEOTIDE SEQUENCE [LARGE SCALE GENOMIC DNA]</scope>
    <source>
        <strain evidence="5 6">139P</strain>
    </source>
</reference>
<keyword evidence="6" id="KW-1185">Reference proteome</keyword>
<feature type="domain" description="Transcriptional regulator LacI/GalR-like sensor" evidence="4">
    <location>
        <begin position="106"/>
        <end position="274"/>
    </location>
</feature>
<evidence type="ECO:0000256" key="1">
    <source>
        <dbReference type="ARBA" id="ARBA00023015"/>
    </source>
</evidence>
<dbReference type="PANTHER" id="PTHR30146">
    <property type="entry name" value="LACI-RELATED TRANSCRIPTIONAL REPRESSOR"/>
    <property type="match status" value="1"/>
</dbReference>
<protein>
    <submittedName>
        <fullName evidence="5">Substrate-binding domain-containing protein</fullName>
    </submittedName>
</protein>
<gene>
    <name evidence="5" type="ORF">V0R55_22620</name>
</gene>
<proteinExistence type="predicted"/>
<dbReference type="Pfam" id="PF13377">
    <property type="entry name" value="Peripla_BP_3"/>
    <property type="match status" value="1"/>
</dbReference>
<evidence type="ECO:0000259" key="4">
    <source>
        <dbReference type="Pfam" id="PF13377"/>
    </source>
</evidence>
<name>A0ABU7GVG3_9PSED</name>
<sequence length="281" mass="29936">MPTIGLLVPSIVNPFYAEMVQAIEAAAHRRSMRVMVVSTYRDAMMERDFLDALAGYGIAGAVTVSPRSDSTAKLGGARHLVAIDAPPGTASVTINLDNAAALGLAVDHLIKLGHHRIAYAGDTGFTYARSEREAGFIQACRQKSLHGTVLPPPPLAMDEVRPELELFVRGKLYAQQFTLESLGVTAIIALNDLLATGISLGLQDEGIDVPRDVSVVGIDDVLMAQMTAPKLTTIGQPIREMAETAVACLLDCMRGDAVEDAIIFQPQIVVRQSSGSRSGLD</sequence>
<dbReference type="Gene3D" id="3.40.50.2300">
    <property type="match status" value="2"/>
</dbReference>
<accession>A0ABU7GVG3</accession>
<dbReference type="CDD" id="cd06267">
    <property type="entry name" value="PBP1_LacI_sugar_binding-like"/>
    <property type="match status" value="1"/>
</dbReference>
<evidence type="ECO:0000256" key="2">
    <source>
        <dbReference type="ARBA" id="ARBA00023125"/>
    </source>
</evidence>
<dbReference type="InterPro" id="IPR046335">
    <property type="entry name" value="LacI/GalR-like_sensor"/>
</dbReference>
<keyword evidence="2" id="KW-0238">DNA-binding</keyword>
<organism evidence="5 6">
    <name type="scientific">Pseudomonas soli</name>
    <dbReference type="NCBI Taxonomy" id="1306993"/>
    <lineage>
        <taxon>Bacteria</taxon>
        <taxon>Pseudomonadati</taxon>
        <taxon>Pseudomonadota</taxon>
        <taxon>Gammaproteobacteria</taxon>
        <taxon>Pseudomonadales</taxon>
        <taxon>Pseudomonadaceae</taxon>
        <taxon>Pseudomonas</taxon>
    </lineage>
</organism>
<dbReference type="Proteomes" id="UP001329505">
    <property type="component" value="Unassembled WGS sequence"/>
</dbReference>
<dbReference type="PANTHER" id="PTHR30146:SF147">
    <property type="entry name" value="HTH-TYPE TRANSCRIPTIONAL REGULATOR DEGA"/>
    <property type="match status" value="1"/>
</dbReference>
<keyword evidence="1" id="KW-0805">Transcription regulation</keyword>
<evidence type="ECO:0000313" key="5">
    <source>
        <dbReference type="EMBL" id="MEE1882956.1"/>
    </source>
</evidence>
<dbReference type="EMBL" id="JAZDQQ010000024">
    <property type="protein sequence ID" value="MEE1882956.1"/>
    <property type="molecule type" value="Genomic_DNA"/>
</dbReference>
<dbReference type="SUPFAM" id="SSF53822">
    <property type="entry name" value="Periplasmic binding protein-like I"/>
    <property type="match status" value="1"/>
</dbReference>